<dbReference type="AlphaFoldDB" id="A0A1G1ZHB0"/>
<protein>
    <recommendedName>
        <fullName evidence="5">Hydrolase TatD</fullName>
    </recommendedName>
</protein>
<organism evidence="3 4">
    <name type="scientific">Candidatus Harrisonbacteria bacterium RIFCSPHIGHO2_02_FULL_42_16</name>
    <dbReference type="NCBI Taxonomy" id="1798404"/>
    <lineage>
        <taxon>Bacteria</taxon>
        <taxon>Candidatus Harrisoniibacteriota</taxon>
    </lineage>
</organism>
<feature type="binding site" evidence="2">
    <location>
        <position position="10"/>
    </location>
    <ligand>
        <name>a divalent metal cation</name>
        <dbReference type="ChEBI" id="CHEBI:60240"/>
        <label>1</label>
    </ligand>
</feature>
<dbReference type="GO" id="GO:0016788">
    <property type="term" value="F:hydrolase activity, acting on ester bonds"/>
    <property type="evidence" value="ECO:0007669"/>
    <property type="project" value="InterPro"/>
</dbReference>
<feature type="binding site" evidence="2">
    <location>
        <position position="161"/>
    </location>
    <ligand>
        <name>a divalent metal cation</name>
        <dbReference type="ChEBI" id="CHEBI:60240"/>
        <label>2</label>
    </ligand>
</feature>
<dbReference type="PIRSF" id="PIRSF005902">
    <property type="entry name" value="DNase_TatD"/>
    <property type="match status" value="1"/>
</dbReference>
<feature type="binding site" evidence="2">
    <location>
        <position position="191"/>
    </location>
    <ligand>
        <name>a divalent metal cation</name>
        <dbReference type="ChEBI" id="CHEBI:60240"/>
        <label>2</label>
    </ligand>
</feature>
<gene>
    <name evidence="3" type="ORF">A3B92_02245</name>
</gene>
<sequence>MKSIIDVHSHVQFPAYDEDREAVIERAKMAGVKMIAVGTQTTTSEAAIKLAHQYPDDIWATVGYHPNHAVVRSDRSVGAADKWHHDLKEQKKAVPEKFDIEKLRSLAKDPKVAAIGECGLDYYRLAISDKRYETSIKEAQKEVFLQQVELAQELNKPLMIHCRPSKGADDAYHDLLEILNPLPPTLNSIVHFYVGSLAVTKKLVAAGFYFTFGGVITFARDYDESLRYIPLERILLETDCPYVAPAPYRGKRNEPAFIVETAKKMAELKNQDFSQLCEQIYSNSKAVFGIKS</sequence>
<evidence type="ECO:0008006" key="5">
    <source>
        <dbReference type="Google" id="ProtNLM"/>
    </source>
</evidence>
<dbReference type="Gene3D" id="3.20.20.140">
    <property type="entry name" value="Metal-dependent hydrolases"/>
    <property type="match status" value="1"/>
</dbReference>
<dbReference type="Pfam" id="PF01026">
    <property type="entry name" value="TatD_DNase"/>
    <property type="match status" value="1"/>
</dbReference>
<keyword evidence="1" id="KW-0378">Hydrolase</keyword>
<feature type="binding site" evidence="2">
    <location>
        <position position="117"/>
    </location>
    <ligand>
        <name>a divalent metal cation</name>
        <dbReference type="ChEBI" id="CHEBI:60240"/>
        <label>1</label>
    </ligand>
</feature>
<dbReference type="PROSITE" id="PS01091">
    <property type="entry name" value="TATD_3"/>
    <property type="match status" value="1"/>
</dbReference>
<dbReference type="GO" id="GO:0046872">
    <property type="term" value="F:metal ion binding"/>
    <property type="evidence" value="ECO:0007669"/>
    <property type="project" value="UniProtKB-KW"/>
</dbReference>
<dbReference type="PANTHER" id="PTHR46124:SF2">
    <property type="entry name" value="D-AMINOACYL-TRNA DEACYLASE"/>
    <property type="match status" value="1"/>
</dbReference>
<dbReference type="CDD" id="cd01310">
    <property type="entry name" value="TatD_DNAse"/>
    <property type="match status" value="1"/>
</dbReference>
<evidence type="ECO:0000256" key="2">
    <source>
        <dbReference type="PIRSR" id="PIRSR005902-1"/>
    </source>
</evidence>
<evidence type="ECO:0000313" key="3">
    <source>
        <dbReference type="EMBL" id="OGY63915.1"/>
    </source>
</evidence>
<reference evidence="3 4" key="1">
    <citation type="journal article" date="2016" name="Nat. Commun.">
        <title>Thousands of microbial genomes shed light on interconnected biogeochemical processes in an aquifer system.</title>
        <authorList>
            <person name="Anantharaman K."/>
            <person name="Brown C.T."/>
            <person name="Hug L.A."/>
            <person name="Sharon I."/>
            <person name="Castelle C.J."/>
            <person name="Probst A.J."/>
            <person name="Thomas B.C."/>
            <person name="Singh A."/>
            <person name="Wilkins M.J."/>
            <person name="Karaoz U."/>
            <person name="Brodie E.L."/>
            <person name="Williams K.H."/>
            <person name="Hubbard S.S."/>
            <person name="Banfield J.F."/>
        </authorList>
    </citation>
    <scope>NUCLEOTIDE SEQUENCE [LARGE SCALE GENOMIC DNA]</scope>
</reference>
<dbReference type="STRING" id="1798404.A3B92_02245"/>
<dbReference type="SUPFAM" id="SSF51556">
    <property type="entry name" value="Metallo-dependent hydrolases"/>
    <property type="match status" value="1"/>
</dbReference>
<dbReference type="Proteomes" id="UP000177960">
    <property type="component" value="Unassembled WGS sequence"/>
</dbReference>
<dbReference type="InterPro" id="IPR032466">
    <property type="entry name" value="Metal_Hydrolase"/>
</dbReference>
<evidence type="ECO:0000256" key="1">
    <source>
        <dbReference type="ARBA" id="ARBA00022801"/>
    </source>
</evidence>
<dbReference type="InterPro" id="IPR001130">
    <property type="entry name" value="TatD-like"/>
</dbReference>
<comment type="caution">
    <text evidence="3">The sequence shown here is derived from an EMBL/GenBank/DDBJ whole genome shotgun (WGS) entry which is preliminary data.</text>
</comment>
<dbReference type="PANTHER" id="PTHR46124">
    <property type="entry name" value="D-AMINOACYL-TRNA DEACYLASE"/>
    <property type="match status" value="1"/>
</dbReference>
<evidence type="ECO:0000313" key="4">
    <source>
        <dbReference type="Proteomes" id="UP000177960"/>
    </source>
</evidence>
<feature type="binding site" evidence="2">
    <location>
        <position position="239"/>
    </location>
    <ligand>
        <name>a divalent metal cation</name>
        <dbReference type="ChEBI" id="CHEBI:60240"/>
        <label>1</label>
    </ligand>
</feature>
<keyword evidence="2" id="KW-0479">Metal-binding</keyword>
<feature type="binding site" evidence="2">
    <location>
        <position position="8"/>
    </location>
    <ligand>
        <name>a divalent metal cation</name>
        <dbReference type="ChEBI" id="CHEBI:60240"/>
        <label>1</label>
    </ligand>
</feature>
<accession>A0A1G1ZHB0</accession>
<name>A0A1G1ZHB0_9BACT</name>
<proteinExistence type="predicted"/>
<dbReference type="InterPro" id="IPR018228">
    <property type="entry name" value="DNase_TatD-rel_CS"/>
</dbReference>
<dbReference type="EMBL" id="MHJG01000013">
    <property type="protein sequence ID" value="OGY63915.1"/>
    <property type="molecule type" value="Genomic_DNA"/>
</dbReference>